<dbReference type="CDD" id="cd00430">
    <property type="entry name" value="PLPDE_III_AR"/>
    <property type="match status" value="1"/>
</dbReference>
<dbReference type="GO" id="GO:0030632">
    <property type="term" value="P:D-alanine biosynthetic process"/>
    <property type="evidence" value="ECO:0007669"/>
    <property type="project" value="UniProtKB-UniRule"/>
</dbReference>
<sequence length="369" mass="41224">MHKANETVLEINLTSLEHNLRYLRSKIEPSTKLMAVVKAYAYGNDSCEIAKFLESKGVEYFAVAYAYEGVALRKAGITTPILVLHSIPAQFEEIIEFHLEPNLYNKKVLEEFMSLMKHKGIQNYPIHLKFNTGLNRLGFEARDLNYLYDQLGQQNQLNIVSLFSHLAASEDLSVKDFTLKQISKFKDITDRFINQFGFHPLLHILNTSGILNYADIGQFDMVRSGIGLYGYGNDPDYDQELKPIGTLKSIISQIHTVNEGDSVGYNMGFTATNTTRIGIIPVGHADGIGRHFGKQKGYLTIGSKRAPIIGNVCMDMLMVDLNGINCEEGDEVIVFGGPVSAEDFAKTGNTISYELITGISQRIKRVIIK</sequence>
<feature type="active site" description="Proton acceptor; specific for L-alanine" evidence="5">
    <location>
        <position position="265"/>
    </location>
</feature>
<dbReference type="InterPro" id="IPR009006">
    <property type="entry name" value="Ala_racemase/Decarboxylase_C"/>
</dbReference>
<comment type="cofactor">
    <cofactor evidence="2 5 6">
        <name>pyridoxal 5'-phosphate</name>
        <dbReference type="ChEBI" id="CHEBI:597326"/>
    </cofactor>
</comment>
<dbReference type="SUPFAM" id="SSF50621">
    <property type="entry name" value="Alanine racemase C-terminal domain-like"/>
    <property type="match status" value="1"/>
</dbReference>
<dbReference type="PANTHER" id="PTHR30511">
    <property type="entry name" value="ALANINE RACEMASE"/>
    <property type="match status" value="1"/>
</dbReference>
<dbReference type="PRINTS" id="PR00992">
    <property type="entry name" value="ALARACEMASE"/>
</dbReference>
<dbReference type="AlphaFoldDB" id="A0A1I6S8Q1"/>
<name>A0A1I6S8Q1_9FLAO</name>
<gene>
    <name evidence="9" type="ORF">SAMN04487906_1475</name>
</gene>
<dbReference type="Gene3D" id="3.20.20.10">
    <property type="entry name" value="Alanine racemase"/>
    <property type="match status" value="1"/>
</dbReference>
<dbReference type="InterPro" id="IPR000821">
    <property type="entry name" value="Ala_racemase"/>
</dbReference>
<dbReference type="Pfam" id="PF00842">
    <property type="entry name" value="Ala_racemase_C"/>
    <property type="match status" value="1"/>
</dbReference>
<evidence type="ECO:0000256" key="2">
    <source>
        <dbReference type="ARBA" id="ARBA00001933"/>
    </source>
</evidence>
<comment type="similarity">
    <text evidence="5">Belongs to the alanine racemase family.</text>
</comment>
<dbReference type="InterPro" id="IPR011079">
    <property type="entry name" value="Ala_racemase_C"/>
</dbReference>
<evidence type="ECO:0000256" key="1">
    <source>
        <dbReference type="ARBA" id="ARBA00000316"/>
    </source>
</evidence>
<dbReference type="FunFam" id="3.20.20.10:FF:000002">
    <property type="entry name" value="Alanine racemase"/>
    <property type="match status" value="1"/>
</dbReference>
<comment type="pathway">
    <text evidence="5">Amino-acid biosynthesis; D-alanine biosynthesis; D-alanine from L-alanine: step 1/1.</text>
</comment>
<evidence type="ECO:0000256" key="4">
    <source>
        <dbReference type="ARBA" id="ARBA00023235"/>
    </source>
</evidence>
<dbReference type="Pfam" id="PF01168">
    <property type="entry name" value="Ala_racemase_N"/>
    <property type="match status" value="1"/>
</dbReference>
<dbReference type="EC" id="5.1.1.1" evidence="5"/>
<comment type="catalytic activity">
    <reaction evidence="1 5">
        <text>L-alanine = D-alanine</text>
        <dbReference type="Rhea" id="RHEA:20249"/>
        <dbReference type="ChEBI" id="CHEBI:57416"/>
        <dbReference type="ChEBI" id="CHEBI:57972"/>
        <dbReference type="EC" id="5.1.1.1"/>
    </reaction>
</comment>
<dbReference type="UniPathway" id="UPA00042">
    <property type="reaction ID" value="UER00497"/>
</dbReference>
<feature type="active site" description="Proton acceptor; specific for D-alanine" evidence="5">
    <location>
        <position position="38"/>
    </location>
</feature>
<evidence type="ECO:0000256" key="5">
    <source>
        <dbReference type="HAMAP-Rule" id="MF_01201"/>
    </source>
</evidence>
<proteinExistence type="inferred from homology"/>
<dbReference type="SMART" id="SM01005">
    <property type="entry name" value="Ala_racemase_C"/>
    <property type="match status" value="1"/>
</dbReference>
<keyword evidence="3 5" id="KW-0663">Pyridoxal phosphate</keyword>
<evidence type="ECO:0000256" key="3">
    <source>
        <dbReference type="ARBA" id="ARBA00022898"/>
    </source>
</evidence>
<evidence type="ECO:0000256" key="6">
    <source>
        <dbReference type="PIRSR" id="PIRSR600821-50"/>
    </source>
</evidence>
<dbReference type="InterPro" id="IPR029066">
    <property type="entry name" value="PLP-binding_barrel"/>
</dbReference>
<protein>
    <recommendedName>
        <fullName evidence="5">Alanine racemase</fullName>
        <ecNumber evidence="5">5.1.1.1</ecNumber>
    </recommendedName>
</protein>
<organism evidence="9 10">
    <name type="scientific">Zhouia amylolytica</name>
    <dbReference type="NCBI Taxonomy" id="376730"/>
    <lineage>
        <taxon>Bacteria</taxon>
        <taxon>Pseudomonadati</taxon>
        <taxon>Bacteroidota</taxon>
        <taxon>Flavobacteriia</taxon>
        <taxon>Flavobacteriales</taxon>
        <taxon>Flavobacteriaceae</taxon>
        <taxon>Zhouia</taxon>
    </lineage>
</organism>
<dbReference type="HAMAP" id="MF_01201">
    <property type="entry name" value="Ala_racemase"/>
    <property type="match status" value="1"/>
</dbReference>
<keyword evidence="4 5" id="KW-0413">Isomerase</keyword>
<evidence type="ECO:0000313" key="9">
    <source>
        <dbReference type="EMBL" id="SFS73317.1"/>
    </source>
</evidence>
<feature type="domain" description="Alanine racemase C-terminal" evidence="8">
    <location>
        <begin position="244"/>
        <end position="368"/>
    </location>
</feature>
<comment type="function">
    <text evidence="5">Catalyzes the interconversion of L-alanine and D-alanine. May also act on other amino acids.</text>
</comment>
<evidence type="ECO:0000256" key="7">
    <source>
        <dbReference type="PIRSR" id="PIRSR600821-52"/>
    </source>
</evidence>
<feature type="binding site" evidence="5 7">
    <location>
        <position position="314"/>
    </location>
    <ligand>
        <name>substrate</name>
    </ligand>
</feature>
<dbReference type="EMBL" id="FPAG01000004">
    <property type="protein sequence ID" value="SFS73317.1"/>
    <property type="molecule type" value="Genomic_DNA"/>
</dbReference>
<dbReference type="Gene3D" id="2.40.37.10">
    <property type="entry name" value="Lyase, Ornithine Decarboxylase, Chain A, domain 1"/>
    <property type="match status" value="1"/>
</dbReference>
<dbReference type="OrthoDB" id="9801978at2"/>
<feature type="binding site" evidence="5 7">
    <location>
        <position position="136"/>
    </location>
    <ligand>
        <name>substrate</name>
    </ligand>
</feature>
<dbReference type="Proteomes" id="UP000183209">
    <property type="component" value="Unassembled WGS sequence"/>
</dbReference>
<dbReference type="PANTHER" id="PTHR30511:SF0">
    <property type="entry name" value="ALANINE RACEMASE, CATABOLIC-RELATED"/>
    <property type="match status" value="1"/>
</dbReference>
<dbReference type="GO" id="GO:0005829">
    <property type="term" value="C:cytosol"/>
    <property type="evidence" value="ECO:0007669"/>
    <property type="project" value="TreeGrafter"/>
</dbReference>
<dbReference type="NCBIfam" id="TIGR00492">
    <property type="entry name" value="alr"/>
    <property type="match status" value="1"/>
</dbReference>
<accession>A0A1I6S8Q1</accession>
<dbReference type="SUPFAM" id="SSF51419">
    <property type="entry name" value="PLP-binding barrel"/>
    <property type="match status" value="1"/>
</dbReference>
<evidence type="ECO:0000259" key="8">
    <source>
        <dbReference type="SMART" id="SM01005"/>
    </source>
</evidence>
<dbReference type="GO" id="GO:0008784">
    <property type="term" value="F:alanine racemase activity"/>
    <property type="evidence" value="ECO:0007669"/>
    <property type="project" value="UniProtKB-UniRule"/>
</dbReference>
<reference evidence="9 10" key="1">
    <citation type="submission" date="2016-10" db="EMBL/GenBank/DDBJ databases">
        <authorList>
            <person name="de Groot N.N."/>
        </authorList>
    </citation>
    <scope>NUCLEOTIDE SEQUENCE [LARGE SCALE GENOMIC DNA]</scope>
    <source>
        <strain evidence="9 10">CGMCC 1.6114</strain>
    </source>
</reference>
<evidence type="ECO:0000313" key="10">
    <source>
        <dbReference type="Proteomes" id="UP000183209"/>
    </source>
</evidence>
<dbReference type="InterPro" id="IPR001608">
    <property type="entry name" value="Ala_racemase_N"/>
</dbReference>
<dbReference type="GO" id="GO:0030170">
    <property type="term" value="F:pyridoxal phosphate binding"/>
    <property type="evidence" value="ECO:0007669"/>
    <property type="project" value="UniProtKB-UniRule"/>
</dbReference>
<feature type="modified residue" description="N6-(pyridoxal phosphate)lysine" evidence="5 6">
    <location>
        <position position="38"/>
    </location>
</feature>
<dbReference type="RefSeq" id="WP_074977958.1">
    <property type="nucleotide sequence ID" value="NZ_FPAG01000004.1"/>
</dbReference>